<organism evidence="1 2">
    <name type="scientific">Streptomyces malaysiense</name>
    <dbReference type="NCBI Taxonomy" id="1428626"/>
    <lineage>
        <taxon>Bacteria</taxon>
        <taxon>Bacillati</taxon>
        <taxon>Actinomycetota</taxon>
        <taxon>Actinomycetes</taxon>
        <taxon>Kitasatosporales</taxon>
        <taxon>Streptomycetaceae</taxon>
        <taxon>Streptomyces</taxon>
    </lineage>
</organism>
<reference evidence="1" key="1">
    <citation type="submission" date="2016-10" db="EMBL/GenBank/DDBJ databases">
        <title>Genome sequence of Streptomyces malaysiense MUSC 136.</title>
        <authorList>
            <person name="Lee L.-H."/>
            <person name="Ser H.-L."/>
        </authorList>
    </citation>
    <scope>NUCLEOTIDE SEQUENCE [LARGE SCALE GENOMIC DNA]</scope>
    <source>
        <strain evidence="1">MUSC 136</strain>
    </source>
</reference>
<evidence type="ECO:0000313" key="1">
    <source>
        <dbReference type="EMBL" id="OIK28116.1"/>
    </source>
</evidence>
<dbReference type="AlphaFoldDB" id="A0A1J4Q6G3"/>
<comment type="caution">
    <text evidence="1">The sequence shown here is derived from an EMBL/GenBank/DDBJ whole genome shotgun (WGS) entry which is preliminary data.</text>
</comment>
<name>A0A1J4Q6G3_9ACTN</name>
<accession>A0A1J4Q6G3</accession>
<dbReference type="OrthoDB" id="5572373at2"/>
<gene>
    <name evidence="1" type="ORF">VT52_007625</name>
</gene>
<dbReference type="Pfam" id="PF14568">
    <property type="entry name" value="SUKH_6"/>
    <property type="match status" value="1"/>
</dbReference>
<dbReference type="SUPFAM" id="SSF160631">
    <property type="entry name" value="SMI1/KNR4-like"/>
    <property type="match status" value="1"/>
</dbReference>
<dbReference type="RefSeq" id="WP_046417932.1">
    <property type="nucleotide sequence ID" value="NZ_LBDA02000015.1"/>
</dbReference>
<evidence type="ECO:0000313" key="2">
    <source>
        <dbReference type="Proteomes" id="UP000034838"/>
    </source>
</evidence>
<protein>
    <recommendedName>
        <fullName evidence="3">Knr4/Smi1-like domain-containing protein</fullName>
    </recommendedName>
</protein>
<keyword evidence="2" id="KW-1185">Reference proteome</keyword>
<dbReference type="EMBL" id="LBDA02000015">
    <property type="protein sequence ID" value="OIK28116.1"/>
    <property type="molecule type" value="Genomic_DNA"/>
</dbReference>
<dbReference type="Proteomes" id="UP000034838">
    <property type="component" value="Unassembled WGS sequence"/>
</dbReference>
<proteinExistence type="predicted"/>
<dbReference type="InterPro" id="IPR037883">
    <property type="entry name" value="Knr4/Smi1-like_sf"/>
</dbReference>
<sequence>MSAPDALIPLLGQPSQRNIDTFETLERKWGVAFPREYVEFGRSYGDSTISEFIFVCGPKTLESYAERMSSRMERNPFVPRDFLPTKDGMLLWGNTVEGDQLFLVDRGNSEWNVAAFRRNWSDWYESELTLVEWLHLALTGQIASDWLPEWPKHHTLSPMED</sequence>
<evidence type="ECO:0008006" key="3">
    <source>
        <dbReference type="Google" id="ProtNLM"/>
    </source>
</evidence>